<keyword evidence="3 6" id="KW-0812">Transmembrane</keyword>
<organism evidence="7 8">
    <name type="scientific">Pikeienuella piscinae</name>
    <dbReference type="NCBI Taxonomy" id="2748098"/>
    <lineage>
        <taxon>Bacteria</taxon>
        <taxon>Pseudomonadati</taxon>
        <taxon>Pseudomonadota</taxon>
        <taxon>Alphaproteobacteria</taxon>
        <taxon>Rhodobacterales</taxon>
        <taxon>Paracoccaceae</taxon>
        <taxon>Pikeienuella</taxon>
    </lineage>
</organism>
<evidence type="ECO:0000256" key="4">
    <source>
        <dbReference type="ARBA" id="ARBA00022989"/>
    </source>
</evidence>
<feature type="transmembrane region" description="Helical" evidence="6">
    <location>
        <begin position="205"/>
        <end position="224"/>
    </location>
</feature>
<keyword evidence="5 6" id="KW-0472">Membrane</keyword>
<dbReference type="GO" id="GO:0005886">
    <property type="term" value="C:plasma membrane"/>
    <property type="evidence" value="ECO:0007669"/>
    <property type="project" value="UniProtKB-SubCell"/>
</dbReference>
<comment type="subcellular location">
    <subcellularLocation>
        <location evidence="6">Cell membrane</location>
        <topology evidence="6">Multi-pass membrane protein</topology>
    </subcellularLocation>
    <subcellularLocation>
        <location evidence="1">Membrane</location>
    </subcellularLocation>
</comment>
<keyword evidence="6" id="KW-1003">Cell membrane</keyword>
<keyword evidence="4 6" id="KW-1133">Transmembrane helix</keyword>
<dbReference type="RefSeq" id="WP_165099205.1">
    <property type="nucleotide sequence ID" value="NZ_CP049056.1"/>
</dbReference>
<proteinExistence type="inferred from homology"/>
<evidence type="ECO:0000256" key="2">
    <source>
        <dbReference type="ARBA" id="ARBA00007165"/>
    </source>
</evidence>
<dbReference type="InterPro" id="IPR045214">
    <property type="entry name" value="Surf1/Surf4"/>
</dbReference>
<evidence type="ECO:0000256" key="6">
    <source>
        <dbReference type="RuleBase" id="RU363076"/>
    </source>
</evidence>
<protein>
    <recommendedName>
        <fullName evidence="6">SURF1-like protein</fullName>
    </recommendedName>
</protein>
<reference evidence="7 8" key="1">
    <citation type="submission" date="2020-02" db="EMBL/GenBank/DDBJ databases">
        <title>complete genome sequence of Rhodobacteraceae bacterium.</title>
        <authorList>
            <person name="Park J."/>
            <person name="Kim Y.-S."/>
            <person name="Kim K.-H."/>
        </authorList>
    </citation>
    <scope>NUCLEOTIDE SEQUENCE [LARGE SCALE GENOMIC DNA]</scope>
    <source>
        <strain evidence="7 8">RR4-56</strain>
    </source>
</reference>
<dbReference type="PANTHER" id="PTHR23427">
    <property type="entry name" value="SURFEIT LOCUS PROTEIN"/>
    <property type="match status" value="1"/>
</dbReference>
<comment type="caution">
    <text evidence="6">Lacks conserved residue(s) required for the propagation of feature annotation.</text>
</comment>
<dbReference type="PANTHER" id="PTHR23427:SF2">
    <property type="entry name" value="SURFEIT LOCUS PROTEIN 1"/>
    <property type="match status" value="1"/>
</dbReference>
<dbReference type="CDD" id="cd06662">
    <property type="entry name" value="SURF1"/>
    <property type="match status" value="1"/>
</dbReference>
<evidence type="ECO:0000256" key="1">
    <source>
        <dbReference type="ARBA" id="ARBA00004370"/>
    </source>
</evidence>
<gene>
    <name evidence="7" type="ORF">G5B40_12660</name>
</gene>
<evidence type="ECO:0000313" key="8">
    <source>
        <dbReference type="Proteomes" id="UP000503336"/>
    </source>
</evidence>
<comment type="similarity">
    <text evidence="2 6">Belongs to the SURF1 family.</text>
</comment>
<evidence type="ECO:0000256" key="5">
    <source>
        <dbReference type="ARBA" id="ARBA00023136"/>
    </source>
</evidence>
<dbReference type="AlphaFoldDB" id="A0A7L5BWH0"/>
<evidence type="ECO:0000256" key="3">
    <source>
        <dbReference type="ARBA" id="ARBA00022692"/>
    </source>
</evidence>
<keyword evidence="8" id="KW-1185">Reference proteome</keyword>
<evidence type="ECO:0000313" key="7">
    <source>
        <dbReference type="EMBL" id="QIE56235.1"/>
    </source>
</evidence>
<dbReference type="KEGG" id="hdh:G5B40_12660"/>
<dbReference type="InterPro" id="IPR002994">
    <property type="entry name" value="Surf1/Shy1"/>
</dbReference>
<sequence length="231" mass="24889">MLTGALGAAVLVSLCIWQIQRLEWKEGVITTLETRLSGAPTALPEAFDPATQEFTRVVIKGRFDGAPGAHGFDDAPLLTSLPPYGPGYRVIQPFVLDDGRRVLVDRGYLPVTEKNVAGAASRPTPAPDGVIEITGALRWPDEGREGPDFGAVDNVWVNRDLDEMAALFGTEPVLIVAETSTAVGDWPIPRPIEAINVPNNHLNYAITWGALALIWAGMTAWLVVRPQKSSS</sequence>
<dbReference type="Pfam" id="PF02104">
    <property type="entry name" value="SURF1"/>
    <property type="match status" value="1"/>
</dbReference>
<dbReference type="EMBL" id="CP049056">
    <property type="protein sequence ID" value="QIE56235.1"/>
    <property type="molecule type" value="Genomic_DNA"/>
</dbReference>
<dbReference type="PROSITE" id="PS50895">
    <property type="entry name" value="SURF1"/>
    <property type="match status" value="1"/>
</dbReference>
<dbReference type="Proteomes" id="UP000503336">
    <property type="component" value="Chromosome"/>
</dbReference>
<name>A0A7L5BWH0_9RHOB</name>
<accession>A0A7L5BWH0</accession>